<dbReference type="InterPro" id="IPR022273">
    <property type="entry name" value="PRTRC_protein-E"/>
</dbReference>
<dbReference type="RefSeq" id="WP_208011078.1">
    <property type="nucleotide sequence ID" value="NZ_CP071796.1"/>
</dbReference>
<evidence type="ECO:0000256" key="1">
    <source>
        <dbReference type="SAM" id="MobiDB-lite"/>
    </source>
</evidence>
<dbReference type="Proteomes" id="UP000663903">
    <property type="component" value="Chromosome"/>
</dbReference>
<gene>
    <name evidence="3" type="ORF">J1M35_10095</name>
</gene>
<evidence type="ECO:0000259" key="2">
    <source>
        <dbReference type="Pfam" id="PF19556"/>
    </source>
</evidence>
<dbReference type="AlphaFoldDB" id="A0A975CLG1"/>
<feature type="compositionally biased region" description="Low complexity" evidence="1">
    <location>
        <begin position="102"/>
        <end position="121"/>
    </location>
</feature>
<dbReference type="EMBL" id="CP071796">
    <property type="protein sequence ID" value="QTD47182.1"/>
    <property type="molecule type" value="Genomic_DNA"/>
</dbReference>
<dbReference type="Pfam" id="PF19556">
    <property type="entry name" value="PRTRC_E"/>
    <property type="match status" value="1"/>
</dbReference>
<dbReference type="NCBIfam" id="TIGR03741">
    <property type="entry name" value="PRTRC_E"/>
    <property type="match status" value="1"/>
</dbReference>
<sequence>MTMFEELYALAASATLTMLISADPKTGRMTINVIPKPKKDLDEPALTKALSLTATPGEFDAEFVGVLKGYREVRQSLTAQAEATQEVLQAAKAASAKKAGEAMTKAAKPAAATPAKNATPEPADDGDEGGEGTVGAQPAAVAPAVGTYDLFG</sequence>
<proteinExistence type="predicted"/>
<accession>A0A975CLG1</accession>
<reference evidence="3" key="1">
    <citation type="submission" date="2021-03" db="EMBL/GenBank/DDBJ databases">
        <title>Ottowia sp. 27C isolated from the cloaca of a Giant Asian pond turtle (Heosemys grandis).</title>
        <authorList>
            <person name="Spergser J."/>
            <person name="Busse H.-J."/>
        </authorList>
    </citation>
    <scope>NUCLEOTIDE SEQUENCE</scope>
    <source>
        <strain evidence="3">27C</strain>
    </source>
</reference>
<evidence type="ECO:0000313" key="3">
    <source>
        <dbReference type="EMBL" id="QTD47182.1"/>
    </source>
</evidence>
<feature type="region of interest" description="Disordered" evidence="1">
    <location>
        <begin position="102"/>
        <end position="140"/>
    </location>
</feature>
<feature type="domain" description="ParB-related ThiF-related cassette protein E" evidence="2">
    <location>
        <begin position="3"/>
        <end position="104"/>
    </location>
</feature>
<evidence type="ECO:0000313" key="4">
    <source>
        <dbReference type="Proteomes" id="UP000663903"/>
    </source>
</evidence>
<dbReference type="KEGG" id="otd:J1M35_10095"/>
<organism evidence="3 4">
    <name type="scientific">Ottowia testudinis</name>
    <dbReference type="NCBI Taxonomy" id="2816950"/>
    <lineage>
        <taxon>Bacteria</taxon>
        <taxon>Pseudomonadati</taxon>
        <taxon>Pseudomonadota</taxon>
        <taxon>Betaproteobacteria</taxon>
        <taxon>Burkholderiales</taxon>
        <taxon>Comamonadaceae</taxon>
        <taxon>Ottowia</taxon>
    </lineage>
</organism>
<keyword evidence="4" id="KW-1185">Reference proteome</keyword>
<name>A0A975CLG1_9BURK</name>
<protein>
    <submittedName>
        <fullName evidence="3">PRTRC system protein E</fullName>
    </submittedName>
</protein>